<evidence type="ECO:0000313" key="16">
    <source>
        <dbReference type="Proteomes" id="UP001271007"/>
    </source>
</evidence>
<evidence type="ECO:0000256" key="5">
    <source>
        <dbReference type="ARBA" id="ARBA00023002"/>
    </source>
</evidence>
<evidence type="ECO:0000256" key="11">
    <source>
        <dbReference type="SAM" id="MobiDB-lite"/>
    </source>
</evidence>
<evidence type="ECO:0000256" key="6">
    <source>
        <dbReference type="ARBA" id="ARBA00023008"/>
    </source>
</evidence>
<protein>
    <recommendedName>
        <fullName evidence="3">tyrosinase</fullName>
        <ecNumber evidence="3">1.14.18.1</ecNumber>
    </recommendedName>
</protein>
<reference evidence="15" key="1">
    <citation type="submission" date="2023-04" db="EMBL/GenBank/DDBJ databases">
        <title>Black Yeasts Isolated from many extreme environments.</title>
        <authorList>
            <person name="Coleine C."/>
            <person name="Stajich J.E."/>
            <person name="Selbmann L."/>
        </authorList>
    </citation>
    <scope>NUCLEOTIDE SEQUENCE</scope>
    <source>
        <strain evidence="15">CCFEE 5312</strain>
    </source>
</reference>
<dbReference type="Proteomes" id="UP001271007">
    <property type="component" value="Unassembled WGS sequence"/>
</dbReference>
<sequence length="654" mass="69567">MKLLSFVTGLVALSTSVTAFTIPAFEDGVAVADHALEKRAFLSVVGVPGATQPRLEVRQLAAKTNQWTLFMLAMRNFHNKPQTAKNGYYQIAGIHGVPKVNWDAVGQCSACTSAVGYCPHDSILFLGWHRAYLALFEQEMVKVAKNIASQYPAATRAAMQSAAASLRLPFWDWAAHAPNGGPVIPTLMTNTQVTVNGPTGSVTFNNPLHHHTFTNPGQLLYTPFNKWTNTLRYPTSSATDATSDMGKAIAALNNIRGNMQTQVYNMFSTCDEFVEVGSDAAGQSSVKCSNSIENIHNTIHTTSGGAKSDTSPGGHMTFLAEAAFDPLFWLHHCNVDRLFAMWQALYPDSYGGSQVAKGQTWTIAKGSTQNANSPLTPFHKNAAGDFWTTNDVKDTKVFHYTYPEFVNTSGTKAAVASIVNKLYGPQATAPAGSTKRNAAPEPQAESSTETSTATSTSTSTTSSTSSTSESASASATVDATPFKADNGSLYQYVANIATNRYALGGSYNIYLFDSAPASEDPASWIFDSNLIGPMGVLAHIGMTGDLVIVGSVPLTTVLQDQVTAGALPDLTSANVVPYLTKALVWRVSGPDGAVVDPDTISDFEISVWASTATPPTEFELPTWSKFIPLAEITKSKAGGATPASILQPPVAAEV</sequence>
<feature type="signal peptide" evidence="12">
    <location>
        <begin position="1"/>
        <end position="19"/>
    </location>
</feature>
<dbReference type="EC" id="1.14.18.1" evidence="3"/>
<comment type="cofactor">
    <cofactor evidence="1">
        <name>Cu(2+)</name>
        <dbReference type="ChEBI" id="CHEBI:29036"/>
    </cofactor>
</comment>
<gene>
    <name evidence="15" type="ORF">LTR09_005176</name>
</gene>
<dbReference type="EMBL" id="JAWDJX010000014">
    <property type="protein sequence ID" value="KAK3053896.1"/>
    <property type="molecule type" value="Genomic_DNA"/>
</dbReference>
<evidence type="ECO:0000256" key="10">
    <source>
        <dbReference type="ARBA" id="ARBA00048881"/>
    </source>
</evidence>
<dbReference type="PANTHER" id="PTHR11474:SF76">
    <property type="entry name" value="SHKT DOMAIN-CONTAINING PROTEIN"/>
    <property type="match status" value="1"/>
</dbReference>
<evidence type="ECO:0000256" key="2">
    <source>
        <dbReference type="ARBA" id="ARBA00009928"/>
    </source>
</evidence>
<comment type="similarity">
    <text evidence="2">Belongs to the tyrosinase family.</text>
</comment>
<dbReference type="InterPro" id="IPR002227">
    <property type="entry name" value="Tyrosinase_Cu-bd"/>
</dbReference>
<evidence type="ECO:0000256" key="12">
    <source>
        <dbReference type="SAM" id="SignalP"/>
    </source>
</evidence>
<dbReference type="SUPFAM" id="SSF48056">
    <property type="entry name" value="Di-copper centre-containing domain"/>
    <property type="match status" value="1"/>
</dbReference>
<evidence type="ECO:0000256" key="4">
    <source>
        <dbReference type="ARBA" id="ARBA00022723"/>
    </source>
</evidence>
<dbReference type="GO" id="GO:0004503">
    <property type="term" value="F:tyrosinase activity"/>
    <property type="evidence" value="ECO:0007669"/>
    <property type="project" value="UniProtKB-EC"/>
</dbReference>
<keyword evidence="6" id="KW-0186">Copper</keyword>
<feature type="domain" description="Tyrosinase copper-binding" evidence="13">
    <location>
        <begin position="120"/>
        <end position="137"/>
    </location>
</feature>
<keyword evidence="8" id="KW-0470">Melanin biosynthesis</keyword>
<dbReference type="PROSITE" id="PS00498">
    <property type="entry name" value="TYROSINASE_2"/>
    <property type="match status" value="1"/>
</dbReference>
<evidence type="ECO:0000259" key="13">
    <source>
        <dbReference type="PROSITE" id="PS00497"/>
    </source>
</evidence>
<dbReference type="PRINTS" id="PR00092">
    <property type="entry name" value="TYROSINASE"/>
</dbReference>
<keyword evidence="16" id="KW-1185">Reference proteome</keyword>
<dbReference type="InterPro" id="IPR041640">
    <property type="entry name" value="Tyrosinase_C"/>
</dbReference>
<keyword evidence="7" id="KW-0503">Monooxygenase</keyword>
<proteinExistence type="inferred from homology"/>
<comment type="catalytic activity">
    <reaction evidence="9">
        <text>2 L-dopa + O2 = 2 L-dopaquinone + 2 H2O</text>
        <dbReference type="Rhea" id="RHEA:34287"/>
        <dbReference type="ChEBI" id="CHEBI:15377"/>
        <dbReference type="ChEBI" id="CHEBI:15379"/>
        <dbReference type="ChEBI" id="CHEBI:57504"/>
        <dbReference type="ChEBI" id="CHEBI:57924"/>
        <dbReference type="EC" id="1.14.18.1"/>
    </reaction>
</comment>
<name>A0AAJ0DNK8_9PEZI</name>
<feature type="region of interest" description="Disordered" evidence="11">
    <location>
        <begin position="429"/>
        <end position="476"/>
    </location>
</feature>
<evidence type="ECO:0000256" key="3">
    <source>
        <dbReference type="ARBA" id="ARBA00011906"/>
    </source>
</evidence>
<evidence type="ECO:0000256" key="1">
    <source>
        <dbReference type="ARBA" id="ARBA00001973"/>
    </source>
</evidence>
<feature type="domain" description="Tyrosinase copper-binding" evidence="14">
    <location>
        <begin position="325"/>
        <end position="336"/>
    </location>
</feature>
<feature type="compositionally biased region" description="Low complexity" evidence="11">
    <location>
        <begin position="444"/>
        <end position="476"/>
    </location>
</feature>
<evidence type="ECO:0000259" key="14">
    <source>
        <dbReference type="PROSITE" id="PS00498"/>
    </source>
</evidence>
<dbReference type="Gene3D" id="1.10.1280.10">
    <property type="entry name" value="Di-copper center containing domain from catechol oxidase"/>
    <property type="match status" value="1"/>
</dbReference>
<dbReference type="GO" id="GO:0046872">
    <property type="term" value="F:metal ion binding"/>
    <property type="evidence" value="ECO:0007669"/>
    <property type="project" value="UniProtKB-KW"/>
</dbReference>
<comment type="caution">
    <text evidence="15">The sequence shown here is derived from an EMBL/GenBank/DDBJ whole genome shotgun (WGS) entry which is preliminary data.</text>
</comment>
<dbReference type="Pfam" id="PF00264">
    <property type="entry name" value="Tyrosinase"/>
    <property type="match status" value="1"/>
</dbReference>
<keyword evidence="12" id="KW-0732">Signal</keyword>
<evidence type="ECO:0000256" key="9">
    <source>
        <dbReference type="ARBA" id="ARBA00048233"/>
    </source>
</evidence>
<dbReference type="PROSITE" id="PS00497">
    <property type="entry name" value="TYROSINASE_1"/>
    <property type="match status" value="1"/>
</dbReference>
<evidence type="ECO:0000256" key="8">
    <source>
        <dbReference type="ARBA" id="ARBA00023101"/>
    </source>
</evidence>
<evidence type="ECO:0000313" key="15">
    <source>
        <dbReference type="EMBL" id="KAK3053896.1"/>
    </source>
</evidence>
<keyword evidence="5" id="KW-0560">Oxidoreductase</keyword>
<dbReference type="AlphaFoldDB" id="A0AAJ0DNK8"/>
<comment type="catalytic activity">
    <reaction evidence="10">
        <text>L-tyrosine + O2 = L-dopaquinone + H2O</text>
        <dbReference type="Rhea" id="RHEA:18117"/>
        <dbReference type="ChEBI" id="CHEBI:15377"/>
        <dbReference type="ChEBI" id="CHEBI:15379"/>
        <dbReference type="ChEBI" id="CHEBI:57924"/>
        <dbReference type="ChEBI" id="CHEBI:58315"/>
        <dbReference type="EC" id="1.14.18.1"/>
    </reaction>
</comment>
<dbReference type="GO" id="GO:0042438">
    <property type="term" value="P:melanin biosynthetic process"/>
    <property type="evidence" value="ECO:0007669"/>
    <property type="project" value="UniProtKB-KW"/>
</dbReference>
<keyword evidence="4" id="KW-0479">Metal-binding</keyword>
<accession>A0AAJ0DNK8</accession>
<dbReference type="InterPro" id="IPR008922">
    <property type="entry name" value="Di-copper_centre_dom_sf"/>
</dbReference>
<feature type="chain" id="PRO_5042601056" description="tyrosinase" evidence="12">
    <location>
        <begin position="20"/>
        <end position="654"/>
    </location>
</feature>
<evidence type="ECO:0000256" key="7">
    <source>
        <dbReference type="ARBA" id="ARBA00023033"/>
    </source>
</evidence>
<dbReference type="PANTHER" id="PTHR11474">
    <property type="entry name" value="TYROSINASE FAMILY MEMBER"/>
    <property type="match status" value="1"/>
</dbReference>
<dbReference type="InterPro" id="IPR050316">
    <property type="entry name" value="Tyrosinase/Hemocyanin"/>
</dbReference>
<organism evidence="15 16">
    <name type="scientific">Extremus antarcticus</name>
    <dbReference type="NCBI Taxonomy" id="702011"/>
    <lineage>
        <taxon>Eukaryota</taxon>
        <taxon>Fungi</taxon>
        <taxon>Dikarya</taxon>
        <taxon>Ascomycota</taxon>
        <taxon>Pezizomycotina</taxon>
        <taxon>Dothideomycetes</taxon>
        <taxon>Dothideomycetidae</taxon>
        <taxon>Mycosphaerellales</taxon>
        <taxon>Extremaceae</taxon>
        <taxon>Extremus</taxon>
    </lineage>
</organism>
<dbReference type="Pfam" id="PF18132">
    <property type="entry name" value="Tyrosinase_C"/>
    <property type="match status" value="1"/>
</dbReference>